<evidence type="ECO:0000256" key="5">
    <source>
        <dbReference type="ARBA" id="ARBA00023002"/>
    </source>
</evidence>
<dbReference type="GO" id="GO:0070402">
    <property type="term" value="F:NADPH binding"/>
    <property type="evidence" value="ECO:0007669"/>
    <property type="project" value="InterPro"/>
</dbReference>
<comment type="catalytic activity">
    <reaction evidence="8">
        <text>2-C-methyl-D-erythritol 4-phosphate + NADP(+) = 1-deoxy-D-xylulose 5-phosphate + NADPH + H(+)</text>
        <dbReference type="Rhea" id="RHEA:13717"/>
        <dbReference type="ChEBI" id="CHEBI:15378"/>
        <dbReference type="ChEBI" id="CHEBI:57783"/>
        <dbReference type="ChEBI" id="CHEBI:57792"/>
        <dbReference type="ChEBI" id="CHEBI:58262"/>
        <dbReference type="ChEBI" id="CHEBI:58349"/>
        <dbReference type="EC" id="1.1.1.267"/>
    </reaction>
    <physiologicalReaction direction="right-to-left" evidence="8">
        <dbReference type="Rhea" id="RHEA:13719"/>
    </physiologicalReaction>
</comment>
<dbReference type="InterPro" id="IPR013512">
    <property type="entry name" value="DXP_reductoisomerase_N"/>
</dbReference>
<comment type="pathway">
    <text evidence="1 9">Isoprenoid biosynthesis; isopentenyl diphosphate biosynthesis via DXP pathway; isopentenyl diphosphate from 1-deoxy-D-xylulose 5-phosphate: step 1/6.</text>
</comment>
<dbReference type="InterPro" id="IPR013644">
    <property type="entry name" value="DXP_reductoisomerase_C"/>
</dbReference>
<feature type="domain" description="DXP reductoisomerase C-terminal" evidence="12">
    <location>
        <begin position="258"/>
        <end position="374"/>
    </location>
</feature>
<dbReference type="GO" id="GO:0016853">
    <property type="term" value="F:isomerase activity"/>
    <property type="evidence" value="ECO:0007669"/>
    <property type="project" value="UniProtKB-KW"/>
</dbReference>
<evidence type="ECO:0000256" key="7">
    <source>
        <dbReference type="ARBA" id="ARBA00023229"/>
    </source>
</evidence>
<feature type="binding site" evidence="9">
    <location>
        <position position="218"/>
    </location>
    <ligand>
        <name>Mn(2+)</name>
        <dbReference type="ChEBI" id="CHEBI:29035"/>
    </ligand>
</feature>
<feature type="binding site" evidence="9">
    <location>
        <position position="147"/>
    </location>
    <ligand>
        <name>Mn(2+)</name>
        <dbReference type="ChEBI" id="CHEBI:29035"/>
    </ligand>
</feature>
<keyword evidence="6 9" id="KW-0464">Manganese</keyword>
<dbReference type="InterPro" id="IPR026877">
    <property type="entry name" value="DXPR_C"/>
</dbReference>
<comment type="similarity">
    <text evidence="2 9">Belongs to the DXR family.</text>
</comment>
<feature type="domain" description="1-deoxy-D-xylulose 5-phosphate reductoisomerase C-terminal" evidence="11">
    <location>
        <begin position="143"/>
        <end position="226"/>
    </location>
</feature>
<feature type="binding site" evidence="9">
    <location>
        <position position="149"/>
    </location>
    <ligand>
        <name>1-deoxy-D-xylulose 5-phosphate</name>
        <dbReference type="ChEBI" id="CHEBI:57792"/>
    </ligand>
</feature>
<dbReference type="InterPro" id="IPR036169">
    <property type="entry name" value="DXPR_C_sf"/>
</dbReference>
<dbReference type="SUPFAM" id="SSF55347">
    <property type="entry name" value="Glyceraldehyde-3-phosphate dehydrogenase-like, C-terminal domain"/>
    <property type="match status" value="1"/>
</dbReference>
<feature type="binding site" evidence="9">
    <location>
        <position position="13"/>
    </location>
    <ligand>
        <name>NADPH</name>
        <dbReference type="ChEBI" id="CHEBI:57783"/>
    </ligand>
</feature>
<evidence type="ECO:0000313" key="14">
    <source>
        <dbReference type="Proteomes" id="UP000053464"/>
    </source>
</evidence>
<dbReference type="PIRSF" id="PIRSF006205">
    <property type="entry name" value="Dxp_reductismrs"/>
    <property type="match status" value="1"/>
</dbReference>
<evidence type="ECO:0000256" key="1">
    <source>
        <dbReference type="ARBA" id="ARBA00005094"/>
    </source>
</evidence>
<keyword evidence="13" id="KW-0413">Isomerase</keyword>
<dbReference type="STRING" id="1581420.AAW00_02295"/>
<dbReference type="Gene3D" id="3.40.50.720">
    <property type="entry name" value="NAD(P)-binding Rossmann-like Domain"/>
    <property type="match status" value="1"/>
</dbReference>
<evidence type="ECO:0000256" key="2">
    <source>
        <dbReference type="ARBA" id="ARBA00006825"/>
    </source>
</evidence>
<accession>A0A0G9MXM0</accession>
<feature type="binding site" evidence="9">
    <location>
        <position position="10"/>
    </location>
    <ligand>
        <name>NADPH</name>
        <dbReference type="ChEBI" id="CHEBI:57783"/>
    </ligand>
</feature>
<feature type="binding site" evidence="9">
    <location>
        <position position="173"/>
    </location>
    <ligand>
        <name>1-deoxy-D-xylulose 5-phosphate</name>
        <dbReference type="ChEBI" id="CHEBI:57792"/>
    </ligand>
</feature>
<dbReference type="PANTHER" id="PTHR30525">
    <property type="entry name" value="1-DEOXY-D-XYLULOSE 5-PHOSPHATE REDUCTOISOMERASE"/>
    <property type="match status" value="1"/>
</dbReference>
<keyword evidence="14" id="KW-1185">Reference proteome</keyword>
<dbReference type="Pfam" id="PF08436">
    <property type="entry name" value="DXP_redisom_C"/>
    <property type="match status" value="1"/>
</dbReference>
<feature type="binding site" evidence="9">
    <location>
        <position position="11"/>
    </location>
    <ligand>
        <name>NADPH</name>
        <dbReference type="ChEBI" id="CHEBI:57783"/>
    </ligand>
</feature>
<feature type="binding site" evidence="9">
    <location>
        <position position="122"/>
    </location>
    <ligand>
        <name>1-deoxy-D-xylulose 5-phosphate</name>
        <dbReference type="ChEBI" id="CHEBI:57792"/>
    </ligand>
</feature>
<evidence type="ECO:0000259" key="12">
    <source>
        <dbReference type="Pfam" id="PF13288"/>
    </source>
</evidence>
<dbReference type="EMBL" id="LBHB01000001">
    <property type="protein sequence ID" value="KLE35304.1"/>
    <property type="molecule type" value="Genomic_DNA"/>
</dbReference>
<dbReference type="NCBIfam" id="NF009114">
    <property type="entry name" value="PRK12464.1"/>
    <property type="match status" value="1"/>
</dbReference>
<comment type="cofactor">
    <cofactor evidence="9">
        <name>Mg(2+)</name>
        <dbReference type="ChEBI" id="CHEBI:18420"/>
    </cofactor>
    <cofactor evidence="9">
        <name>Mn(2+)</name>
        <dbReference type="ChEBI" id="CHEBI:29035"/>
    </cofactor>
</comment>
<keyword evidence="5 9" id="KW-0560">Oxidoreductase</keyword>
<feature type="binding site" evidence="9">
    <location>
        <position position="209"/>
    </location>
    <ligand>
        <name>1-deoxy-D-xylulose 5-phosphate</name>
        <dbReference type="ChEBI" id="CHEBI:57792"/>
    </ligand>
</feature>
<organism evidence="13 14">
    <name type="scientific">Aurantiacibacter luteus</name>
    <dbReference type="NCBI Taxonomy" id="1581420"/>
    <lineage>
        <taxon>Bacteria</taxon>
        <taxon>Pseudomonadati</taxon>
        <taxon>Pseudomonadota</taxon>
        <taxon>Alphaproteobacteria</taxon>
        <taxon>Sphingomonadales</taxon>
        <taxon>Erythrobacteraceae</taxon>
        <taxon>Aurantiacibacter</taxon>
    </lineage>
</organism>
<evidence type="ECO:0000256" key="6">
    <source>
        <dbReference type="ARBA" id="ARBA00023211"/>
    </source>
</evidence>
<feature type="binding site" evidence="9">
    <location>
        <position position="214"/>
    </location>
    <ligand>
        <name>1-deoxy-D-xylulose 5-phosphate</name>
        <dbReference type="ChEBI" id="CHEBI:57792"/>
    </ligand>
</feature>
<comment type="caution">
    <text evidence="13">The sequence shown here is derived from an EMBL/GenBank/DDBJ whole genome shotgun (WGS) entry which is preliminary data.</text>
</comment>
<reference evidence="13 14" key="1">
    <citation type="submission" date="2015-04" db="EMBL/GenBank/DDBJ databases">
        <title>The draft genome sequence of Erythrobacter luteus KA37.</title>
        <authorList>
            <person name="Zhuang L."/>
            <person name="Liu Y."/>
            <person name="Shao Z."/>
        </authorList>
    </citation>
    <scope>NUCLEOTIDE SEQUENCE [LARGE SCALE GENOMIC DNA]</scope>
    <source>
        <strain evidence="13 14">KA37</strain>
    </source>
</reference>
<feature type="domain" description="1-deoxy-D-xylulose 5-phosphate reductoisomerase N-terminal" evidence="10">
    <location>
        <begin position="4"/>
        <end position="129"/>
    </location>
</feature>
<dbReference type="FunFam" id="3.40.50.720:FF:000045">
    <property type="entry name" value="1-deoxy-D-xylulose 5-phosphate reductoisomerase"/>
    <property type="match status" value="1"/>
</dbReference>
<evidence type="ECO:0000259" key="10">
    <source>
        <dbReference type="Pfam" id="PF02670"/>
    </source>
</evidence>
<dbReference type="InterPro" id="IPR036291">
    <property type="entry name" value="NAD(P)-bd_dom_sf"/>
</dbReference>
<gene>
    <name evidence="9" type="primary">dxr</name>
    <name evidence="13" type="ORF">AAW00_02295</name>
</gene>
<keyword evidence="9" id="KW-0460">Magnesium</keyword>
<keyword evidence="7 9" id="KW-0414">Isoprene biosynthesis</keyword>
<feature type="binding site" evidence="9">
    <location>
        <position position="215"/>
    </location>
    <ligand>
        <name>1-deoxy-D-xylulose 5-phosphate</name>
        <dbReference type="ChEBI" id="CHEBI:57792"/>
    </ligand>
</feature>
<evidence type="ECO:0000256" key="3">
    <source>
        <dbReference type="ARBA" id="ARBA00022723"/>
    </source>
</evidence>
<feature type="binding site" evidence="9">
    <location>
        <position position="218"/>
    </location>
    <ligand>
        <name>1-deoxy-D-xylulose 5-phosphate</name>
        <dbReference type="ChEBI" id="CHEBI:57792"/>
    </ligand>
</feature>
<dbReference type="Gene3D" id="1.10.1740.10">
    <property type="match status" value="1"/>
</dbReference>
<comment type="caution">
    <text evidence="9">Lacks conserved residue(s) required for the propagation of feature annotation.</text>
</comment>
<sequence>MRRISLLGATGSIGDSTLDLVRSQPGAWQVVALTANCSAEKLARLAREFGAEIAVVGDESCLPELRQHLAGSGVEAAGGAEALCEAAARPADITVAAIVGCAGLAPTMAAIEQGRTVALANKEALVSAGEVMTAKVAEHGTTLLPVDSEHNAIFQCLQGDDLADVRWITLTASGGPLRTKLLAELEAVTPAQAVAHPNWDMGAKISVDSATMFNKGLEFIEAHHLFPVGLDRLRIIVHPQSVIHSMVEYRDGSTLAQLGPSDMRVPIASTLAWPARMDTACKPLDLAAIGELTFFAPDEERFPATKLAREAAHAGGGAPAVLNAANEVAVAAFLAGQIRFTQISAIVAHTLDSYAPAAPRSLDEVLAVDAEARARAEAMLEPA</sequence>
<feature type="binding site" evidence="9">
    <location>
        <position position="202"/>
    </location>
    <ligand>
        <name>NADPH</name>
        <dbReference type="ChEBI" id="CHEBI:57783"/>
    </ligand>
</feature>
<evidence type="ECO:0000256" key="9">
    <source>
        <dbReference type="HAMAP-Rule" id="MF_00183"/>
    </source>
</evidence>
<dbReference type="GO" id="GO:0030604">
    <property type="term" value="F:1-deoxy-D-xylulose-5-phosphate reductoisomerase activity"/>
    <property type="evidence" value="ECO:0007669"/>
    <property type="project" value="UniProtKB-UniRule"/>
</dbReference>
<dbReference type="EC" id="1.1.1.267" evidence="9"/>
<dbReference type="AlphaFoldDB" id="A0A0G9MXM0"/>
<dbReference type="UniPathway" id="UPA00056">
    <property type="reaction ID" value="UER00092"/>
</dbReference>
<dbReference type="Pfam" id="PF13288">
    <property type="entry name" value="DXPR_C"/>
    <property type="match status" value="1"/>
</dbReference>
<proteinExistence type="inferred from homology"/>
<evidence type="ECO:0000256" key="8">
    <source>
        <dbReference type="ARBA" id="ARBA00048543"/>
    </source>
</evidence>
<protein>
    <recommendedName>
        <fullName evidence="9">1-deoxy-D-xylulose 5-phosphate reductoisomerase</fullName>
        <shortName evidence="9">DXP reductoisomerase</shortName>
        <ecNumber evidence="9">1.1.1.267</ecNumber>
    </recommendedName>
    <alternativeName>
        <fullName evidence="9">1-deoxyxylulose-5-phosphate reductoisomerase</fullName>
    </alternativeName>
    <alternativeName>
        <fullName evidence="9">2-C-methyl-D-erythritol 4-phosphate synthase</fullName>
    </alternativeName>
</protein>
<dbReference type="InterPro" id="IPR003821">
    <property type="entry name" value="DXP_reductoisomerase"/>
</dbReference>
<dbReference type="Proteomes" id="UP000053464">
    <property type="component" value="Unassembled WGS sequence"/>
</dbReference>
<dbReference type="NCBIfam" id="TIGR00243">
    <property type="entry name" value="Dxr"/>
    <property type="match status" value="1"/>
</dbReference>
<dbReference type="HAMAP" id="MF_00183">
    <property type="entry name" value="DXP_reductoisom"/>
    <property type="match status" value="1"/>
</dbReference>
<evidence type="ECO:0000313" key="13">
    <source>
        <dbReference type="EMBL" id="KLE35304.1"/>
    </source>
</evidence>
<evidence type="ECO:0000259" key="11">
    <source>
        <dbReference type="Pfam" id="PF08436"/>
    </source>
</evidence>
<evidence type="ECO:0000256" key="4">
    <source>
        <dbReference type="ARBA" id="ARBA00022857"/>
    </source>
</evidence>
<dbReference type="PANTHER" id="PTHR30525:SF0">
    <property type="entry name" value="1-DEOXY-D-XYLULOSE 5-PHOSPHATE REDUCTOISOMERASE, CHLOROPLASTIC"/>
    <property type="match status" value="1"/>
</dbReference>
<dbReference type="SUPFAM" id="SSF69055">
    <property type="entry name" value="1-deoxy-D-xylulose-5-phosphate reductoisomerase, C-terminal domain"/>
    <property type="match status" value="1"/>
</dbReference>
<dbReference type="PATRIC" id="fig|1581420.6.peg.460"/>
<feature type="binding site" evidence="9">
    <location>
        <position position="123"/>
    </location>
    <ligand>
        <name>NADPH</name>
        <dbReference type="ChEBI" id="CHEBI:57783"/>
    </ligand>
</feature>
<name>A0A0G9MXM0_9SPHN</name>
<feature type="binding site" evidence="9">
    <location>
        <position position="12"/>
    </location>
    <ligand>
        <name>NADPH</name>
        <dbReference type="ChEBI" id="CHEBI:57783"/>
    </ligand>
</feature>
<feature type="binding site" evidence="9">
    <location>
        <position position="121"/>
    </location>
    <ligand>
        <name>NADPH</name>
        <dbReference type="ChEBI" id="CHEBI:57783"/>
    </ligand>
</feature>
<dbReference type="Pfam" id="PF02670">
    <property type="entry name" value="DXP_reductoisom"/>
    <property type="match status" value="1"/>
</dbReference>
<dbReference type="SUPFAM" id="SSF51735">
    <property type="entry name" value="NAD(P)-binding Rossmann-fold domains"/>
    <property type="match status" value="1"/>
</dbReference>
<dbReference type="OrthoDB" id="9806546at2"/>
<comment type="function">
    <text evidence="9">Catalyzes the NADPH-dependent rearrangement and reduction of 1-deoxy-D-xylulose-5-phosphate (DXP) to 2-C-methyl-D-erythritol 4-phosphate (MEP).</text>
</comment>
<dbReference type="RefSeq" id="WP_047002706.1">
    <property type="nucleotide sequence ID" value="NZ_LBHB01000001.1"/>
</dbReference>
<feature type="binding site" evidence="9">
    <location>
        <position position="148"/>
    </location>
    <ligand>
        <name>1-deoxy-D-xylulose 5-phosphate</name>
        <dbReference type="ChEBI" id="CHEBI:57792"/>
    </ligand>
</feature>
<keyword evidence="4 9" id="KW-0521">NADP</keyword>
<dbReference type="GO" id="GO:0030145">
    <property type="term" value="F:manganese ion binding"/>
    <property type="evidence" value="ECO:0007669"/>
    <property type="project" value="TreeGrafter"/>
</dbReference>
<keyword evidence="3 9" id="KW-0479">Metal-binding</keyword>
<feature type="binding site" evidence="9">
    <location>
        <position position="196"/>
    </location>
    <ligand>
        <name>1-deoxy-D-xylulose 5-phosphate</name>
        <dbReference type="ChEBI" id="CHEBI:57792"/>
    </ligand>
</feature>
<dbReference type="GO" id="GO:0051484">
    <property type="term" value="P:isopentenyl diphosphate biosynthetic process, methylerythritol 4-phosphate pathway involved in terpenoid biosynthetic process"/>
    <property type="evidence" value="ECO:0007669"/>
    <property type="project" value="UniProtKB-ARBA"/>
</dbReference>
<feature type="binding site" evidence="9">
    <location>
        <position position="149"/>
    </location>
    <ligand>
        <name>Mn(2+)</name>
        <dbReference type="ChEBI" id="CHEBI:29035"/>
    </ligand>
</feature>